<feature type="region of interest" description="Disordered" evidence="1">
    <location>
        <begin position="1"/>
        <end position="182"/>
    </location>
</feature>
<feature type="compositionally biased region" description="Basic and acidic residues" evidence="1">
    <location>
        <begin position="276"/>
        <end position="292"/>
    </location>
</feature>
<feature type="compositionally biased region" description="Basic residues" evidence="1">
    <location>
        <begin position="254"/>
        <end position="275"/>
    </location>
</feature>
<feature type="compositionally biased region" description="Acidic residues" evidence="1">
    <location>
        <begin position="848"/>
        <end position="857"/>
    </location>
</feature>
<reference evidence="2 3" key="1">
    <citation type="journal article" date="2019" name="Nat. Ecol. Evol.">
        <title>Megaphylogeny resolves global patterns of mushroom evolution.</title>
        <authorList>
            <person name="Varga T."/>
            <person name="Krizsan K."/>
            <person name="Foldi C."/>
            <person name="Dima B."/>
            <person name="Sanchez-Garcia M."/>
            <person name="Sanchez-Ramirez S."/>
            <person name="Szollosi G.J."/>
            <person name="Szarkandi J.G."/>
            <person name="Papp V."/>
            <person name="Albert L."/>
            <person name="Andreopoulos W."/>
            <person name="Angelini C."/>
            <person name="Antonin V."/>
            <person name="Barry K.W."/>
            <person name="Bougher N.L."/>
            <person name="Buchanan P."/>
            <person name="Buyck B."/>
            <person name="Bense V."/>
            <person name="Catcheside P."/>
            <person name="Chovatia M."/>
            <person name="Cooper J."/>
            <person name="Damon W."/>
            <person name="Desjardin D."/>
            <person name="Finy P."/>
            <person name="Geml J."/>
            <person name="Haridas S."/>
            <person name="Hughes K."/>
            <person name="Justo A."/>
            <person name="Karasinski D."/>
            <person name="Kautmanova I."/>
            <person name="Kiss B."/>
            <person name="Kocsube S."/>
            <person name="Kotiranta H."/>
            <person name="LaButti K.M."/>
            <person name="Lechner B.E."/>
            <person name="Liimatainen K."/>
            <person name="Lipzen A."/>
            <person name="Lukacs Z."/>
            <person name="Mihaltcheva S."/>
            <person name="Morgado L.N."/>
            <person name="Niskanen T."/>
            <person name="Noordeloos M.E."/>
            <person name="Ohm R.A."/>
            <person name="Ortiz-Santana B."/>
            <person name="Ovrebo C."/>
            <person name="Racz N."/>
            <person name="Riley R."/>
            <person name="Savchenko A."/>
            <person name="Shiryaev A."/>
            <person name="Soop K."/>
            <person name="Spirin V."/>
            <person name="Szebenyi C."/>
            <person name="Tomsovsky M."/>
            <person name="Tulloss R.E."/>
            <person name="Uehling J."/>
            <person name="Grigoriev I.V."/>
            <person name="Vagvolgyi C."/>
            <person name="Papp T."/>
            <person name="Martin F.M."/>
            <person name="Miettinen O."/>
            <person name="Hibbett D.S."/>
            <person name="Nagy L.G."/>
        </authorList>
    </citation>
    <scope>NUCLEOTIDE SEQUENCE [LARGE SCALE GENOMIC DNA]</scope>
    <source>
        <strain evidence="2 3">FP101781</strain>
    </source>
</reference>
<keyword evidence="3" id="KW-1185">Reference proteome</keyword>
<evidence type="ECO:0000256" key="1">
    <source>
        <dbReference type="SAM" id="MobiDB-lite"/>
    </source>
</evidence>
<feature type="compositionally biased region" description="Polar residues" evidence="1">
    <location>
        <begin position="11"/>
        <end position="26"/>
    </location>
</feature>
<feature type="compositionally biased region" description="Basic and acidic residues" evidence="1">
    <location>
        <begin position="917"/>
        <end position="930"/>
    </location>
</feature>
<accession>A0A4Y7TBM3</accession>
<name>A0A4Y7TBM3_COPMI</name>
<feature type="compositionally biased region" description="Basic and acidic residues" evidence="1">
    <location>
        <begin position="594"/>
        <end position="606"/>
    </location>
</feature>
<dbReference type="AlphaFoldDB" id="A0A4Y7TBM3"/>
<feature type="compositionally biased region" description="Basic and acidic residues" evidence="1">
    <location>
        <begin position="313"/>
        <end position="329"/>
    </location>
</feature>
<feature type="region of interest" description="Disordered" evidence="1">
    <location>
        <begin position="848"/>
        <end position="942"/>
    </location>
</feature>
<feature type="compositionally biased region" description="Basic and acidic residues" evidence="1">
    <location>
        <begin position="553"/>
        <end position="563"/>
    </location>
</feature>
<organism evidence="2 3">
    <name type="scientific">Coprinellus micaceus</name>
    <name type="common">Glistening ink-cap mushroom</name>
    <name type="synonym">Coprinus micaceus</name>
    <dbReference type="NCBI Taxonomy" id="71717"/>
    <lineage>
        <taxon>Eukaryota</taxon>
        <taxon>Fungi</taxon>
        <taxon>Dikarya</taxon>
        <taxon>Basidiomycota</taxon>
        <taxon>Agaricomycotina</taxon>
        <taxon>Agaricomycetes</taxon>
        <taxon>Agaricomycetidae</taxon>
        <taxon>Agaricales</taxon>
        <taxon>Agaricineae</taxon>
        <taxon>Psathyrellaceae</taxon>
        <taxon>Coprinellus</taxon>
    </lineage>
</organism>
<feature type="compositionally biased region" description="Basic residues" evidence="1">
    <location>
        <begin position="164"/>
        <end position="173"/>
    </location>
</feature>
<gene>
    <name evidence="2" type="ORF">FA13DRAFT_1774380</name>
</gene>
<feature type="region of interest" description="Disordered" evidence="1">
    <location>
        <begin position="551"/>
        <end position="727"/>
    </location>
</feature>
<comment type="caution">
    <text evidence="2">The sequence shown here is derived from an EMBL/GenBank/DDBJ whole genome shotgun (WGS) entry which is preliminary data.</text>
</comment>
<feature type="compositionally biased region" description="Basic and acidic residues" evidence="1">
    <location>
        <begin position="885"/>
        <end position="909"/>
    </location>
</feature>
<dbReference type="Proteomes" id="UP000298030">
    <property type="component" value="Unassembled WGS sequence"/>
</dbReference>
<feature type="compositionally biased region" description="Basic and acidic residues" evidence="1">
    <location>
        <begin position="340"/>
        <end position="357"/>
    </location>
</feature>
<feature type="compositionally biased region" description="Low complexity" evidence="1">
    <location>
        <begin position="631"/>
        <end position="640"/>
    </location>
</feature>
<sequence length="969" mass="105504">MRRYVQRAVASPTQSLASNTPASNTCARAREPSTESQRGGLDASPPPFLKALSPPLLNCRPPFPKSALCNTDSTTYRPSPSQRPPPLSNRRLPLPSFALSTRTHARPPESTPPTESSQNIASGPSRSKVHRSQDAPGLVGRVGGALGRRETNAAAPPAFSTLRRSAHTPHRHPTFAPPTQDPKRAILNARPLCRRHTQDLGTKAQPPPFSTTTTYLPSSLFSFANATLVDPAAAAQHQVLDTHHDLKASVSKSRLQHRPRQTRRRSSLPRGRHLRWRDAFGADGRKGDERRWVGGGSRTPDEVAVVEGTVGAPEERESEERDVVRRGGQDEGAESGWGGRTREEGRSMGGRGRDRGCGVEMGESGDVGCTEDRFTSLRLQLPRLSNADGISATIALTPRAADYDDEYNDPSSTRRRKGGGDGGAMGLSGRRERRWKGSADGRHAIEGVGGTCEGIGKRGGEREQIAFVSCHRTVRLPVNDGTATPQPRGERDDARIRRAPNPASSIGGGYDERRDRVSVRWRRRGAKRGREGLEGGMKGWFTSLRESYGPIANDKDDEHDHPRARNRGVGATRDEGRQEDERVDGWMKSGQVKGEGREDKGGDSGRRMRRRRRSGGSANERSPFSLPAPPTSTRTTARSRLAPRPHSRQNPEASVPTPRPRPSKRDSRGFSHPGRELLGFEHHLPGSTKVPGDEGGAWRSGKPRWGRRTGRGRTMWGSSEKGTGRCGGAQGHAFVDALRLGARYLVEGVSWNEGKRGHGTEGDVRRRYRRVLEDSISFAALHLRAYEGGALSGGLKGMGTGARRDMDEETGRMRLTLIYKGSTTLEWRGGGPGPVKGFACRTRIDVDADASDHDDDTNLAPTRSLDPSRNQQGPAQSGGGRARGKREGGGARGWMRGERARTRDERGMDSRPSWAFVDDHGRHPEPEVKSRPVPGGVHDGYAHQGEQLVRLRGGKCTDLRAQGCESSGG</sequence>
<feature type="region of interest" description="Disordered" evidence="1">
    <location>
        <begin position="402"/>
        <end position="434"/>
    </location>
</feature>
<proteinExistence type="predicted"/>
<dbReference type="EMBL" id="QPFP01000019">
    <property type="protein sequence ID" value="TEB31391.1"/>
    <property type="molecule type" value="Genomic_DNA"/>
</dbReference>
<evidence type="ECO:0000313" key="2">
    <source>
        <dbReference type="EMBL" id="TEB31391.1"/>
    </source>
</evidence>
<feature type="compositionally biased region" description="Polar residues" evidence="1">
    <location>
        <begin position="859"/>
        <end position="875"/>
    </location>
</feature>
<evidence type="ECO:0000313" key="3">
    <source>
        <dbReference type="Proteomes" id="UP000298030"/>
    </source>
</evidence>
<feature type="region of interest" description="Disordered" evidence="1">
    <location>
        <begin position="250"/>
        <end position="359"/>
    </location>
</feature>
<feature type="compositionally biased region" description="Basic and acidic residues" evidence="1">
    <location>
        <begin position="663"/>
        <end position="684"/>
    </location>
</feature>
<feature type="compositionally biased region" description="Basic and acidic residues" evidence="1">
    <location>
        <begin position="572"/>
        <end position="585"/>
    </location>
</feature>
<protein>
    <submittedName>
        <fullName evidence="2">Uncharacterized protein</fullName>
    </submittedName>
</protein>
<feature type="region of interest" description="Disordered" evidence="1">
    <location>
        <begin position="478"/>
        <end position="511"/>
    </location>
</feature>
<feature type="compositionally biased region" description="Basic residues" evidence="1">
    <location>
        <begin position="701"/>
        <end position="711"/>
    </location>
</feature>